<evidence type="ECO:0000256" key="1">
    <source>
        <dbReference type="SAM" id="MobiDB-lite"/>
    </source>
</evidence>
<keyword evidence="2" id="KW-0472">Membrane</keyword>
<sequence>MIVTCSNCQTKYNLPEDKIAPGGSKVKCSRCGHMFKVNPPSAQVEEEVEALLEQEAPVEKPESDSEFDAAFDQAKAEQETEAASPELDTEEPFAGGEEESSGVDAPPEDDFSDLFDDQDGEAAEPASEPDETLFEGGEEELFGDEPPKDSRSEDSADGLDEVDDLFGDDEPEAQEPAGDDADMGGLFDEEAEAESEAGDEDLFADDDEDGDEEEDESLFEQSLDLDEKPKRSLTGIIILLAFVLLIGGGVYFKAWTLVGIDLGSYFQNVPYVGSWFADEAGQDVEPGESPEQRVNKIELKNVRQFYAKNEKAGVLFVIQGTAVNNFATPKERIEVQAQLFDAQSKVVASQQMLCGNVLSMFQLQVQSRKEIEDGLKSEVGILSNNTFLRPGASTPFMFVFFEQPVNDIKEFGVKVVDAKTPK</sequence>
<comment type="caution">
    <text evidence="4">The sequence shown here is derived from an EMBL/GenBank/DDBJ whole genome shotgun (WGS) entry which is preliminary data.</text>
</comment>
<evidence type="ECO:0000256" key="2">
    <source>
        <dbReference type="SAM" id="Phobius"/>
    </source>
</evidence>
<keyword evidence="2" id="KW-0812">Transmembrane</keyword>
<dbReference type="AlphaFoldDB" id="A0A6N6MZD1"/>
<feature type="compositionally biased region" description="Acidic residues" evidence="1">
    <location>
        <begin position="87"/>
        <end position="143"/>
    </location>
</feature>
<feature type="region of interest" description="Disordered" evidence="1">
    <location>
        <begin position="38"/>
        <end position="223"/>
    </location>
</feature>
<keyword evidence="5" id="KW-1185">Reference proteome</keyword>
<organism evidence="4 5">
    <name type="scientific">Pseudodesulfovibrio senegalensis</name>
    <dbReference type="NCBI Taxonomy" id="1721087"/>
    <lineage>
        <taxon>Bacteria</taxon>
        <taxon>Pseudomonadati</taxon>
        <taxon>Thermodesulfobacteriota</taxon>
        <taxon>Desulfovibrionia</taxon>
        <taxon>Desulfovibrionales</taxon>
        <taxon>Desulfovibrionaceae</taxon>
    </lineage>
</organism>
<feature type="transmembrane region" description="Helical" evidence="2">
    <location>
        <begin position="233"/>
        <end position="252"/>
    </location>
</feature>
<dbReference type="OrthoDB" id="5506264at2"/>
<name>A0A6N6MZD1_9BACT</name>
<evidence type="ECO:0000259" key="3">
    <source>
        <dbReference type="Pfam" id="PF13717"/>
    </source>
</evidence>
<keyword evidence="2" id="KW-1133">Transmembrane helix</keyword>
<dbReference type="Proteomes" id="UP000438699">
    <property type="component" value="Unassembled WGS sequence"/>
</dbReference>
<feature type="compositionally biased region" description="Basic and acidic residues" evidence="1">
    <location>
        <begin position="145"/>
        <end position="154"/>
    </location>
</feature>
<dbReference type="Pfam" id="PF11906">
    <property type="entry name" value="DUF3426"/>
    <property type="match status" value="1"/>
</dbReference>
<gene>
    <name evidence="4" type="ORF">F8A88_14410</name>
</gene>
<proteinExistence type="predicted"/>
<evidence type="ECO:0000313" key="4">
    <source>
        <dbReference type="EMBL" id="KAB1439095.1"/>
    </source>
</evidence>
<reference evidence="4 5" key="1">
    <citation type="journal article" date="2017" name="Int. J. Syst. Evol. Microbiol.">
        <title>Desulfovibrio senegalensis sp. nov., a mesophilic sulfate reducer isolated from marine sediment.</title>
        <authorList>
            <person name="Thioye A."/>
            <person name="Gam Z.B.A."/>
            <person name="Mbengue M."/>
            <person name="Cayol J.L."/>
            <person name="Joseph-Bartoli M."/>
            <person name="Toure-Kane C."/>
            <person name="Labat M."/>
        </authorList>
    </citation>
    <scope>NUCLEOTIDE SEQUENCE [LARGE SCALE GENOMIC DNA]</scope>
    <source>
        <strain evidence="4 5">DSM 101509</strain>
    </source>
</reference>
<feature type="compositionally biased region" description="Acidic residues" evidence="1">
    <location>
        <begin position="155"/>
        <end position="218"/>
    </location>
</feature>
<dbReference type="RefSeq" id="WP_151151880.1">
    <property type="nucleotide sequence ID" value="NZ_WAIE01000008.1"/>
</dbReference>
<dbReference type="NCBIfam" id="TIGR02098">
    <property type="entry name" value="MJ0042_CXXC"/>
    <property type="match status" value="1"/>
</dbReference>
<dbReference type="Gene3D" id="2.30.30.380">
    <property type="entry name" value="Zn-finger domain of Sec23/24"/>
    <property type="match status" value="1"/>
</dbReference>
<evidence type="ECO:0000313" key="5">
    <source>
        <dbReference type="Proteomes" id="UP000438699"/>
    </source>
</evidence>
<dbReference type="InterPro" id="IPR021834">
    <property type="entry name" value="DUF3426"/>
</dbReference>
<feature type="domain" description="Zinc finger/thioredoxin putative" evidence="3">
    <location>
        <begin position="1"/>
        <end position="36"/>
    </location>
</feature>
<dbReference type="EMBL" id="WAIE01000008">
    <property type="protein sequence ID" value="KAB1439095.1"/>
    <property type="molecule type" value="Genomic_DNA"/>
</dbReference>
<dbReference type="Pfam" id="PF13717">
    <property type="entry name" value="Zn_ribbon_4"/>
    <property type="match status" value="1"/>
</dbReference>
<protein>
    <submittedName>
        <fullName evidence="4">DUF3426 domain-containing protein</fullName>
    </submittedName>
</protein>
<accession>A0A6N6MZD1</accession>
<dbReference type="InterPro" id="IPR011723">
    <property type="entry name" value="Znf/thioredoxin_put"/>
</dbReference>